<name>A0ABQ2D2D7_9DEIO</name>
<evidence type="ECO:0000313" key="5">
    <source>
        <dbReference type="Proteomes" id="UP000632222"/>
    </source>
</evidence>
<gene>
    <name evidence="4" type="ORF">GCM10008938_31640</name>
</gene>
<dbReference type="Pfam" id="PF08386">
    <property type="entry name" value="Abhydrolase_4"/>
    <property type="match status" value="1"/>
</dbReference>
<comment type="caution">
    <text evidence="4">The sequence shown here is derived from an EMBL/GenBank/DDBJ whole genome shotgun (WGS) entry which is preliminary data.</text>
</comment>
<dbReference type="PANTHER" id="PTHR43798">
    <property type="entry name" value="MONOACYLGLYCEROL LIPASE"/>
    <property type="match status" value="1"/>
</dbReference>
<evidence type="ECO:0000256" key="1">
    <source>
        <dbReference type="SAM" id="SignalP"/>
    </source>
</evidence>
<feature type="chain" id="PRO_5047203128" evidence="1">
    <location>
        <begin position="20"/>
        <end position="449"/>
    </location>
</feature>
<proteinExistence type="predicted"/>
<evidence type="ECO:0000259" key="3">
    <source>
        <dbReference type="Pfam" id="PF08386"/>
    </source>
</evidence>
<keyword evidence="1" id="KW-0732">Signal</keyword>
<keyword evidence="5" id="KW-1185">Reference proteome</keyword>
<protein>
    <submittedName>
        <fullName evidence="4">Alpha/beta hydrolase</fullName>
    </submittedName>
</protein>
<dbReference type="InterPro" id="IPR029058">
    <property type="entry name" value="AB_hydrolase_fold"/>
</dbReference>
<dbReference type="RefSeq" id="WP_189004051.1">
    <property type="nucleotide sequence ID" value="NZ_BMOD01000013.1"/>
</dbReference>
<evidence type="ECO:0000313" key="4">
    <source>
        <dbReference type="EMBL" id="GGJ43083.1"/>
    </source>
</evidence>
<dbReference type="Gene3D" id="3.40.50.1820">
    <property type="entry name" value="alpha/beta hydrolase"/>
    <property type="match status" value="1"/>
</dbReference>
<dbReference type="InterPro" id="IPR013595">
    <property type="entry name" value="Pept_S33_TAP-like_C"/>
</dbReference>
<dbReference type="SUPFAM" id="SSF53474">
    <property type="entry name" value="alpha/beta-Hydrolases"/>
    <property type="match status" value="1"/>
</dbReference>
<dbReference type="Pfam" id="PF00561">
    <property type="entry name" value="Abhydrolase_1"/>
    <property type="match status" value="1"/>
</dbReference>
<feature type="signal peptide" evidence="1">
    <location>
        <begin position="1"/>
        <end position="19"/>
    </location>
</feature>
<sequence>MTLFKSLFVFIAASSVAQAAPILTPAPCNLQFSASYQEGQDFSCHQLSVPVRHQDPTKGSYKLHVLRIKSPFQSPGIPTVMLNGGPGDTLEWFFQSWIQPNLYNPAAKSEWMGAFLKQGDVILYDQRGSGKSEPQTSCQNTPSVEDCIKAVQQKGVDVTTLTTLESAEDLQDLKLALGGKINLYGLSYGTYLAQKHLKYHPDGVQKVVLQGVMDATQFEDVDQGAYIEHIIGLCEESPVCAKWYPTLKVDYAALLDQAAQKPVVVRLGGQDLTIDQKALKFLIFVNGYDRAQSIPKVIDQLAVGDFAKLVQEKGIYLTAQNPFGSVMAQMMGGHMYCAAHPQATPCTDTSQPFQPDPADYNAPLKTDLPVLLLSGQLDPRTPPSQAEQVRPGLKNHLHVVLPAGGHGSYGNPQEFQCTLQILSGFLESGTAVNQDCLQSLPPLVFASPF</sequence>
<reference evidence="5" key="1">
    <citation type="journal article" date="2019" name="Int. J. Syst. Evol. Microbiol.">
        <title>The Global Catalogue of Microorganisms (GCM) 10K type strain sequencing project: providing services to taxonomists for standard genome sequencing and annotation.</title>
        <authorList>
            <consortium name="The Broad Institute Genomics Platform"/>
            <consortium name="The Broad Institute Genome Sequencing Center for Infectious Disease"/>
            <person name="Wu L."/>
            <person name="Ma J."/>
        </authorList>
    </citation>
    <scope>NUCLEOTIDE SEQUENCE [LARGE SCALE GENOMIC DNA]</scope>
    <source>
        <strain evidence="5">JCM 14370</strain>
    </source>
</reference>
<dbReference type="InterPro" id="IPR000073">
    <property type="entry name" value="AB_hydrolase_1"/>
</dbReference>
<organism evidence="4 5">
    <name type="scientific">Deinococcus roseus</name>
    <dbReference type="NCBI Taxonomy" id="392414"/>
    <lineage>
        <taxon>Bacteria</taxon>
        <taxon>Thermotogati</taxon>
        <taxon>Deinococcota</taxon>
        <taxon>Deinococci</taxon>
        <taxon>Deinococcales</taxon>
        <taxon>Deinococcaceae</taxon>
        <taxon>Deinococcus</taxon>
    </lineage>
</organism>
<dbReference type="InterPro" id="IPR050266">
    <property type="entry name" value="AB_hydrolase_sf"/>
</dbReference>
<feature type="domain" description="AB hydrolase-1" evidence="2">
    <location>
        <begin position="80"/>
        <end position="221"/>
    </location>
</feature>
<evidence type="ECO:0000259" key="2">
    <source>
        <dbReference type="Pfam" id="PF00561"/>
    </source>
</evidence>
<dbReference type="PANTHER" id="PTHR43798:SF27">
    <property type="entry name" value="HYDROLASE ALPHA_BETA HYDROLASE FOLD FAMILY"/>
    <property type="match status" value="1"/>
</dbReference>
<feature type="domain" description="Peptidase S33 tripeptidyl aminopeptidase-like C-terminal" evidence="3">
    <location>
        <begin position="345"/>
        <end position="433"/>
    </location>
</feature>
<accession>A0ABQ2D2D7</accession>
<dbReference type="Proteomes" id="UP000632222">
    <property type="component" value="Unassembled WGS sequence"/>
</dbReference>
<dbReference type="EMBL" id="BMOD01000013">
    <property type="protein sequence ID" value="GGJ43083.1"/>
    <property type="molecule type" value="Genomic_DNA"/>
</dbReference>
<keyword evidence="4" id="KW-0378">Hydrolase</keyword>
<dbReference type="GO" id="GO:0016787">
    <property type="term" value="F:hydrolase activity"/>
    <property type="evidence" value="ECO:0007669"/>
    <property type="project" value="UniProtKB-KW"/>
</dbReference>